<dbReference type="Proteomes" id="UP000679950">
    <property type="component" value="Unassembled WGS sequence"/>
</dbReference>
<organism evidence="1 2">
    <name type="scientific">Lederbergia ruris</name>
    <dbReference type="NCBI Taxonomy" id="217495"/>
    <lineage>
        <taxon>Bacteria</taxon>
        <taxon>Bacillati</taxon>
        <taxon>Bacillota</taxon>
        <taxon>Bacilli</taxon>
        <taxon>Bacillales</taxon>
        <taxon>Bacillaceae</taxon>
        <taxon>Lederbergia</taxon>
    </lineage>
</organism>
<dbReference type="PROSITE" id="PS01228">
    <property type="entry name" value="COF_1"/>
    <property type="match status" value="1"/>
</dbReference>
<sequence length="116" mass="14048">MVQAVIFDLDGTLLNRQASVEGFIQHQYERLYEFVRHIPKEQYVSRFIELDHRGYVWKDKVYQQMVKELSIQKLTWQELLSDYVENFHKYCVAFPNLIPMFEQKSEGAVPFKMRRI</sequence>
<dbReference type="Gene3D" id="3.40.50.1000">
    <property type="entry name" value="HAD superfamily/HAD-like"/>
    <property type="match status" value="1"/>
</dbReference>
<dbReference type="Gene3D" id="1.10.150.520">
    <property type="match status" value="1"/>
</dbReference>
<reference evidence="1 2" key="1">
    <citation type="submission" date="2021-03" db="EMBL/GenBank/DDBJ databases">
        <title>Antimicrobial resistance genes in bacteria isolated from Japanese honey, and their potential for conferring macrolide and lincosamide resistance in the American foulbrood pathogen Paenibacillus larvae.</title>
        <authorList>
            <person name="Okamoto M."/>
            <person name="Kumagai M."/>
            <person name="Kanamori H."/>
            <person name="Takamatsu D."/>
        </authorList>
    </citation>
    <scope>NUCLEOTIDE SEQUENCE [LARGE SCALE GENOMIC DNA]</scope>
    <source>
        <strain evidence="1 2">J8TS2</strain>
    </source>
</reference>
<keyword evidence="2" id="KW-1185">Reference proteome</keyword>
<proteinExistence type="predicted"/>
<dbReference type="RefSeq" id="WP_158323563.1">
    <property type="nucleotide sequence ID" value="NZ_BORB01000076.1"/>
</dbReference>
<evidence type="ECO:0000313" key="1">
    <source>
        <dbReference type="EMBL" id="GIN59965.1"/>
    </source>
</evidence>
<gene>
    <name evidence="1" type="ORF">J8TS2_42840</name>
</gene>
<evidence type="ECO:0000313" key="2">
    <source>
        <dbReference type="Proteomes" id="UP000679950"/>
    </source>
</evidence>
<dbReference type="SUPFAM" id="SSF56784">
    <property type="entry name" value="HAD-like"/>
    <property type="match status" value="1"/>
</dbReference>
<accession>A0ABQ4KPV4</accession>
<dbReference type="EMBL" id="BORB01000076">
    <property type="protein sequence ID" value="GIN59965.1"/>
    <property type="molecule type" value="Genomic_DNA"/>
</dbReference>
<dbReference type="Pfam" id="PF13419">
    <property type="entry name" value="HAD_2"/>
    <property type="match status" value="1"/>
</dbReference>
<comment type="caution">
    <text evidence="1">The sequence shown here is derived from an EMBL/GenBank/DDBJ whole genome shotgun (WGS) entry which is preliminary data.</text>
</comment>
<protein>
    <submittedName>
        <fullName evidence="1">Uncharacterized protein</fullName>
    </submittedName>
</protein>
<dbReference type="InterPro" id="IPR036412">
    <property type="entry name" value="HAD-like_sf"/>
</dbReference>
<dbReference type="InterPro" id="IPR041492">
    <property type="entry name" value="HAD_2"/>
</dbReference>
<dbReference type="InterPro" id="IPR023214">
    <property type="entry name" value="HAD_sf"/>
</dbReference>
<name>A0ABQ4KPV4_9BACI</name>